<dbReference type="InterPro" id="IPR021131">
    <property type="entry name" value="Ribosomal_uL15/eL18"/>
</dbReference>
<feature type="domain" description="Large ribosomal subunit protein uL15/eL18" evidence="7">
    <location>
        <begin position="85"/>
        <end position="142"/>
    </location>
</feature>
<evidence type="ECO:0000256" key="4">
    <source>
        <dbReference type="HAMAP-Rule" id="MF_01341"/>
    </source>
</evidence>
<protein>
    <recommendedName>
        <fullName evidence="4">Large ribosomal subunit protein uL15</fullName>
    </recommendedName>
</protein>
<evidence type="ECO:0000259" key="7">
    <source>
        <dbReference type="Pfam" id="PF00828"/>
    </source>
</evidence>
<dbReference type="GO" id="GO:0003735">
    <property type="term" value="F:structural constituent of ribosome"/>
    <property type="evidence" value="ECO:0007669"/>
    <property type="project" value="InterPro"/>
</dbReference>
<accession>A0A1W9P125</accession>
<dbReference type="InterPro" id="IPR005749">
    <property type="entry name" value="Ribosomal_uL15_bac-type"/>
</dbReference>
<dbReference type="PANTHER" id="PTHR12934:SF11">
    <property type="entry name" value="LARGE RIBOSOMAL SUBUNIT PROTEIN UL15M"/>
    <property type="match status" value="1"/>
</dbReference>
<dbReference type="STRING" id="1968527.B5M47_00535"/>
<keyword evidence="2 4" id="KW-0689">Ribosomal protein</keyword>
<dbReference type="EMBL" id="MZGJ01000003">
    <property type="protein sequence ID" value="OQX51473.1"/>
    <property type="molecule type" value="Genomic_DNA"/>
</dbReference>
<dbReference type="GO" id="GO:0015934">
    <property type="term" value="C:large ribosomal subunit"/>
    <property type="evidence" value="ECO:0007669"/>
    <property type="project" value="InterPro"/>
</dbReference>
<dbReference type="InterPro" id="IPR036227">
    <property type="entry name" value="Ribosomal_uL15/eL18_sf"/>
</dbReference>
<evidence type="ECO:0000313" key="9">
    <source>
        <dbReference type="Proteomes" id="UP000192520"/>
    </source>
</evidence>
<dbReference type="HAMAP" id="MF_01341">
    <property type="entry name" value="Ribosomal_uL15"/>
    <property type="match status" value="1"/>
</dbReference>
<feature type="region of interest" description="Disordered" evidence="6">
    <location>
        <begin position="14"/>
        <end position="39"/>
    </location>
</feature>
<evidence type="ECO:0000256" key="2">
    <source>
        <dbReference type="ARBA" id="ARBA00022980"/>
    </source>
</evidence>
<dbReference type="PROSITE" id="PS00475">
    <property type="entry name" value="RIBOSOMAL_L15"/>
    <property type="match status" value="1"/>
</dbReference>
<feature type="compositionally biased region" description="Gly residues" evidence="6">
    <location>
        <begin position="19"/>
        <end position="33"/>
    </location>
</feature>
<dbReference type="Gene3D" id="3.100.10.10">
    <property type="match status" value="1"/>
</dbReference>
<keyword evidence="3 4" id="KW-0687">Ribonucleoprotein</keyword>
<keyword evidence="4" id="KW-0699">rRNA-binding</keyword>
<dbReference type="PANTHER" id="PTHR12934">
    <property type="entry name" value="50S RIBOSOMAL PROTEIN L15"/>
    <property type="match status" value="1"/>
</dbReference>
<dbReference type="Proteomes" id="UP000192520">
    <property type="component" value="Unassembled WGS sequence"/>
</dbReference>
<dbReference type="InterPro" id="IPR001196">
    <property type="entry name" value="Ribosomal_uL15_CS"/>
</dbReference>
<dbReference type="InterPro" id="IPR030878">
    <property type="entry name" value="Ribosomal_uL15"/>
</dbReference>
<evidence type="ECO:0000256" key="3">
    <source>
        <dbReference type="ARBA" id="ARBA00023274"/>
    </source>
</evidence>
<organism evidence="8 9">
    <name type="scientific">candidate division CPR3 bacterium 4484_211</name>
    <dbReference type="NCBI Taxonomy" id="1968527"/>
    <lineage>
        <taxon>Bacteria</taxon>
        <taxon>Bacteria division CPR3</taxon>
    </lineage>
</organism>
<keyword evidence="4" id="KW-0694">RNA-binding</keyword>
<dbReference type="AlphaFoldDB" id="A0A1W9P125"/>
<evidence type="ECO:0000256" key="6">
    <source>
        <dbReference type="SAM" id="MobiDB-lite"/>
    </source>
</evidence>
<dbReference type="NCBIfam" id="TIGR01071">
    <property type="entry name" value="rplO_bact"/>
    <property type="match status" value="1"/>
</dbReference>
<reference evidence="9" key="1">
    <citation type="submission" date="2017-03" db="EMBL/GenBank/DDBJ databases">
        <title>Novel pathways for hydrocarbon cycling and metabolic interdependencies in hydrothermal sediment communities.</title>
        <authorList>
            <person name="Dombrowski N."/>
            <person name="Seitz K."/>
            <person name="Teske A."/>
            <person name="Baker B."/>
        </authorList>
    </citation>
    <scope>NUCLEOTIDE SEQUENCE [LARGE SCALE GENOMIC DNA]</scope>
</reference>
<name>A0A1W9P125_UNCC3</name>
<evidence type="ECO:0000256" key="1">
    <source>
        <dbReference type="ARBA" id="ARBA00007320"/>
    </source>
</evidence>
<comment type="function">
    <text evidence="4">Binds to the 23S rRNA.</text>
</comment>
<dbReference type="GO" id="GO:0019843">
    <property type="term" value="F:rRNA binding"/>
    <property type="evidence" value="ECO:0007669"/>
    <property type="project" value="UniProtKB-UniRule"/>
</dbReference>
<comment type="subunit">
    <text evidence="4">Part of the 50S ribosomal subunit.</text>
</comment>
<proteinExistence type="inferred from homology"/>
<evidence type="ECO:0000313" key="8">
    <source>
        <dbReference type="EMBL" id="OQX51473.1"/>
    </source>
</evidence>
<comment type="similarity">
    <text evidence="1 4 5">Belongs to the universal ribosomal protein uL15 family.</text>
</comment>
<dbReference type="GO" id="GO:0006412">
    <property type="term" value="P:translation"/>
    <property type="evidence" value="ECO:0007669"/>
    <property type="project" value="UniProtKB-UniRule"/>
</dbReference>
<sequence>MELHSLPKIVKKRAKRVGRGIGSGRGKTSGRGMKGQKARSKVKISFEGGQLKLTKRLPFVRGRGFKGRQRRPETLPIYKLNLFRAGSKITPEVLKEKGLVSGKSSFGIKILSVGRLEKKFSVRGVYVSRGAREQIEKLGGNVG</sequence>
<gene>
    <name evidence="4" type="primary">rplO</name>
    <name evidence="8" type="ORF">B5M47_00535</name>
</gene>
<dbReference type="SUPFAM" id="SSF52080">
    <property type="entry name" value="Ribosomal proteins L15p and L18e"/>
    <property type="match status" value="1"/>
</dbReference>
<comment type="caution">
    <text evidence="8">The sequence shown here is derived from an EMBL/GenBank/DDBJ whole genome shotgun (WGS) entry which is preliminary data.</text>
</comment>
<dbReference type="Pfam" id="PF00828">
    <property type="entry name" value="Ribosomal_L27A"/>
    <property type="match status" value="1"/>
</dbReference>
<evidence type="ECO:0000256" key="5">
    <source>
        <dbReference type="RuleBase" id="RU003888"/>
    </source>
</evidence>